<protein>
    <submittedName>
        <fullName evidence="2">SDR family oxidoreductase</fullName>
    </submittedName>
</protein>
<evidence type="ECO:0000313" key="2">
    <source>
        <dbReference type="EMBL" id="MBK1786003.1"/>
    </source>
</evidence>
<evidence type="ECO:0000313" key="3">
    <source>
        <dbReference type="Proteomes" id="UP000635245"/>
    </source>
</evidence>
<dbReference type="InterPro" id="IPR002347">
    <property type="entry name" value="SDR_fam"/>
</dbReference>
<evidence type="ECO:0000256" key="1">
    <source>
        <dbReference type="ARBA" id="ARBA00006484"/>
    </source>
</evidence>
<comment type="similarity">
    <text evidence="1">Belongs to the short-chain dehydrogenases/reductases (SDR) family.</text>
</comment>
<organism evidence="2 3">
    <name type="scientific">Prauserella cavernicola</name>
    <dbReference type="NCBI Taxonomy" id="2800127"/>
    <lineage>
        <taxon>Bacteria</taxon>
        <taxon>Bacillati</taxon>
        <taxon>Actinomycetota</taxon>
        <taxon>Actinomycetes</taxon>
        <taxon>Pseudonocardiales</taxon>
        <taxon>Pseudonocardiaceae</taxon>
        <taxon>Prauserella</taxon>
    </lineage>
</organism>
<keyword evidence="3" id="KW-1185">Reference proteome</keyword>
<dbReference type="PANTHER" id="PTHR42879">
    <property type="entry name" value="3-OXOACYL-(ACYL-CARRIER-PROTEIN) REDUCTASE"/>
    <property type="match status" value="1"/>
</dbReference>
<name>A0A934QTI9_9PSEU</name>
<sequence>MDYGLTGSVAVVPGGTSGLGLATARALAAEGARVAIGGRRGDLAAELAASLPAAIGVGVDIMDPSGPAALVEAAREAFGPVDVLVLNGGGPPPGSAAELTVDDATASVERLLLPHIRLVEAVLPGMRERGWGRIVAIGSSGIQSPIDGLAASNTGRAALAGYLKSLASEVAADGVTANLVLPGKIRTDRLVSLNEAAAARQGVDVTEVDAASKANIPAGRFGTPDEFGAVVTFLASRAASYVTGTQIRCDGGLVRTH</sequence>
<dbReference type="EMBL" id="JAENJH010000003">
    <property type="protein sequence ID" value="MBK1786003.1"/>
    <property type="molecule type" value="Genomic_DNA"/>
</dbReference>
<gene>
    <name evidence="2" type="ORF">JHE00_16865</name>
</gene>
<dbReference type="Gene3D" id="3.40.50.720">
    <property type="entry name" value="NAD(P)-binding Rossmann-like Domain"/>
    <property type="match status" value="1"/>
</dbReference>
<reference evidence="2" key="1">
    <citation type="submission" date="2020-12" db="EMBL/GenBank/DDBJ databases">
        <title>Prauserella sp. ASG 168, a novel actinomycete isolated from cave rock.</title>
        <authorList>
            <person name="Suriyachadkun C."/>
        </authorList>
    </citation>
    <scope>NUCLEOTIDE SEQUENCE</scope>
    <source>
        <strain evidence="2">ASG 168</strain>
    </source>
</reference>
<dbReference type="AlphaFoldDB" id="A0A934QTI9"/>
<dbReference type="RefSeq" id="WP_200318994.1">
    <property type="nucleotide sequence ID" value="NZ_JAENJH010000003.1"/>
</dbReference>
<dbReference type="SUPFAM" id="SSF51735">
    <property type="entry name" value="NAD(P)-binding Rossmann-fold domains"/>
    <property type="match status" value="1"/>
</dbReference>
<dbReference type="InterPro" id="IPR036291">
    <property type="entry name" value="NAD(P)-bd_dom_sf"/>
</dbReference>
<accession>A0A934QTI9</accession>
<proteinExistence type="inferred from homology"/>
<dbReference type="PRINTS" id="PR00081">
    <property type="entry name" value="GDHRDH"/>
</dbReference>
<dbReference type="InterPro" id="IPR050259">
    <property type="entry name" value="SDR"/>
</dbReference>
<dbReference type="Pfam" id="PF13561">
    <property type="entry name" value="adh_short_C2"/>
    <property type="match status" value="1"/>
</dbReference>
<dbReference type="Proteomes" id="UP000635245">
    <property type="component" value="Unassembled WGS sequence"/>
</dbReference>
<comment type="caution">
    <text evidence="2">The sequence shown here is derived from an EMBL/GenBank/DDBJ whole genome shotgun (WGS) entry which is preliminary data.</text>
</comment>
<dbReference type="PANTHER" id="PTHR42879:SF6">
    <property type="entry name" value="NADPH-DEPENDENT REDUCTASE BACG"/>
    <property type="match status" value="1"/>
</dbReference>